<keyword evidence="6" id="KW-1185">Reference proteome</keyword>
<keyword evidence="2" id="KW-0472">Membrane</keyword>
<feature type="transmembrane region" description="Helical" evidence="2">
    <location>
        <begin position="323"/>
        <end position="342"/>
    </location>
</feature>
<dbReference type="RefSeq" id="WP_343779465.1">
    <property type="nucleotide sequence ID" value="NZ_BAAADQ010000013.1"/>
</dbReference>
<evidence type="ECO:0000313" key="3">
    <source>
        <dbReference type="EMBL" id="GAA0548680.1"/>
    </source>
</evidence>
<evidence type="ECO:0000256" key="1">
    <source>
        <dbReference type="SAM" id="MobiDB-lite"/>
    </source>
</evidence>
<evidence type="ECO:0000313" key="4">
    <source>
        <dbReference type="EMBL" id="MEZ3167108.1"/>
    </source>
</evidence>
<protein>
    <submittedName>
        <fullName evidence="4">BGTF surface domain-containing protein</fullName>
    </submittedName>
</protein>
<dbReference type="Proteomes" id="UP001501425">
    <property type="component" value="Unassembled WGS sequence"/>
</dbReference>
<feature type="compositionally biased region" description="Acidic residues" evidence="1">
    <location>
        <begin position="171"/>
        <end position="196"/>
    </location>
</feature>
<dbReference type="EMBL" id="JBEDNW010000003">
    <property type="protein sequence ID" value="MEZ3167108.1"/>
    <property type="molecule type" value="Genomic_DNA"/>
</dbReference>
<reference evidence="4 6" key="3">
    <citation type="submission" date="2024-06" db="EMBL/GenBank/DDBJ databases">
        <title>Halorubrum miltondacostae sp. nov., a potential PHA producer isolated from an inland solar saltern in Rio Maior, Portugal.</title>
        <authorList>
            <person name="Albuquerque L."/>
            <person name="Viver T."/>
            <person name="Barroso C."/>
            <person name="Claudino R."/>
            <person name="Galvan M."/>
            <person name="Simoes G."/>
            <person name="Lobo Da Cunha A."/>
            <person name="Egas C."/>
        </authorList>
    </citation>
    <scope>NUCLEOTIDE SEQUENCE [LARGE SCALE GENOMIC DNA]</scope>
    <source>
        <strain evidence="4 6">DSM 18646</strain>
    </source>
</reference>
<sequence length="346" mass="34187">MRFEPSVGTGETAGSESLRRIVTKGVPAAVTLLVAALTLGSVVIAGTGAVAADGTAEIGTDVITVSEDGTAEVVVETDGVDAFEVVVGGEDEVGYELRATVTPSGDGVTTLVLDHAETGGDGTPLTADGDATVEIERETSLESAIAPGGYDVELLVGGDPADVSTLVVEEAEDGGSDGDASDGSDGDGGDASDETADGGSDGGEGSTEPATVTEGDVEAADLVVEPAETEVSVPVEADDGETVSVRIRSTGDASPAFIMTREATVEGGTANATFDLSRAAHGDRATLTVHGNEALNGSNAREVLVVDESIGVEGDGSVLGVEAPGFGVVVSGLAVLAVALVARSRE</sequence>
<proteinExistence type="predicted"/>
<evidence type="ECO:0000313" key="5">
    <source>
        <dbReference type="Proteomes" id="UP001501425"/>
    </source>
</evidence>
<comment type="caution">
    <text evidence="3">The sequence shown here is derived from an EMBL/GenBank/DDBJ whole genome shotgun (WGS) entry which is preliminary data.</text>
</comment>
<gene>
    <name evidence="4" type="ORF">ABNG02_07200</name>
    <name evidence="3" type="ORF">GCM10008994_24490</name>
</gene>
<dbReference type="NCBIfam" id="NF045517">
    <property type="entry name" value="halo_surf_dom"/>
    <property type="match status" value="1"/>
</dbReference>
<dbReference type="Proteomes" id="UP001567571">
    <property type="component" value="Unassembled WGS sequence"/>
</dbReference>
<dbReference type="AlphaFoldDB" id="A0AAV3SU31"/>
<accession>A0AAV3SU31</accession>
<keyword evidence="2" id="KW-0812">Transmembrane</keyword>
<evidence type="ECO:0000256" key="2">
    <source>
        <dbReference type="SAM" id="Phobius"/>
    </source>
</evidence>
<name>A0AAV3SU31_9EURY</name>
<organism evidence="3 5">
    <name type="scientific">Halorubrum ejinorense</name>
    <dbReference type="NCBI Taxonomy" id="425309"/>
    <lineage>
        <taxon>Archaea</taxon>
        <taxon>Methanobacteriati</taxon>
        <taxon>Methanobacteriota</taxon>
        <taxon>Stenosarchaea group</taxon>
        <taxon>Halobacteria</taxon>
        <taxon>Halobacteriales</taxon>
        <taxon>Haloferacaceae</taxon>
        <taxon>Halorubrum</taxon>
    </lineage>
</organism>
<reference evidence="3" key="2">
    <citation type="submission" date="2023-12" db="EMBL/GenBank/DDBJ databases">
        <authorList>
            <person name="Sun Q."/>
            <person name="Inoue M."/>
        </authorList>
    </citation>
    <scope>NUCLEOTIDE SEQUENCE</scope>
    <source>
        <strain evidence="3">JCM 14265</strain>
    </source>
</reference>
<reference evidence="3" key="1">
    <citation type="journal article" date="2014" name="Int. J. Syst. Evol. Microbiol.">
        <title>Complete genome sequence of Corynebacterium casei LMG S-19264T (=DSM 44701T), isolated from a smear-ripened cheese.</title>
        <authorList>
            <consortium name="US DOE Joint Genome Institute (JGI-PGF)"/>
            <person name="Walter F."/>
            <person name="Albersmeier A."/>
            <person name="Kalinowski J."/>
            <person name="Ruckert C."/>
        </authorList>
    </citation>
    <scope>NUCLEOTIDE SEQUENCE</scope>
    <source>
        <strain evidence="3">JCM 14265</strain>
    </source>
</reference>
<feature type="region of interest" description="Disordered" evidence="1">
    <location>
        <begin position="171"/>
        <end position="214"/>
    </location>
</feature>
<evidence type="ECO:0000313" key="6">
    <source>
        <dbReference type="Proteomes" id="UP001567571"/>
    </source>
</evidence>
<dbReference type="EMBL" id="BAAADQ010000013">
    <property type="protein sequence ID" value="GAA0548680.1"/>
    <property type="molecule type" value="Genomic_DNA"/>
</dbReference>
<keyword evidence="2" id="KW-1133">Transmembrane helix</keyword>